<protein>
    <recommendedName>
        <fullName evidence="11">C2H2-type domain-containing protein</fullName>
    </recommendedName>
</protein>
<evidence type="ECO:0000256" key="10">
    <source>
        <dbReference type="SAM" id="MobiDB-lite"/>
    </source>
</evidence>
<proteinExistence type="predicted"/>
<keyword evidence="8" id="KW-0539">Nucleus</keyword>
<sequence>MALPLDHSSSTTITSAQAACQRPHQCEYCPKSFYRLEHKVRHVRTHTGEKPHVCSFPHCDKRFARSDELSRHARAHVASPSILLHRRRRIRRQSASSKSRSPDDEEAYLRQQQHCSILRFVHAGSTLSNRSRASSLSNQTTSSNSSSSTCSSSQHHRSHSSTTVTAKLHHCPSPTCFKSFWRKGQLARHIEKQHGVSLSSTERMDPESVPETAFVTVMNDEASTKSLNTTAASTPEQQPLMDDTLCSSASSDTSSDNGDDMCDDPGHTQQQQQHRHHHQQPLPFMDDQKWHSLGTPHHHHHHHPALPTSAHRIGLCLPDPTLILPPPSAILSPPSTPTDDDYQSSSSYRLPPIKMLLSSPALTYSSSWS</sequence>
<dbReference type="PANTHER" id="PTHR47428:SF2">
    <property type="entry name" value="ZINC FINGER PROTEIN RSV1"/>
    <property type="match status" value="1"/>
</dbReference>
<evidence type="ECO:0000256" key="5">
    <source>
        <dbReference type="ARBA" id="ARBA00022833"/>
    </source>
</evidence>
<evidence type="ECO:0000256" key="3">
    <source>
        <dbReference type="ARBA" id="ARBA00022737"/>
    </source>
</evidence>
<evidence type="ECO:0000256" key="4">
    <source>
        <dbReference type="ARBA" id="ARBA00022771"/>
    </source>
</evidence>
<dbReference type="PROSITE" id="PS00028">
    <property type="entry name" value="ZINC_FINGER_C2H2_1"/>
    <property type="match status" value="3"/>
</dbReference>
<name>A0A077W9F4_9FUNG</name>
<feature type="region of interest" description="Disordered" evidence="10">
    <location>
        <begin position="327"/>
        <end position="347"/>
    </location>
</feature>
<evidence type="ECO:0000256" key="9">
    <source>
        <dbReference type="PROSITE-ProRule" id="PRU00042"/>
    </source>
</evidence>
<keyword evidence="7" id="KW-0804">Transcription</keyword>
<keyword evidence="2" id="KW-0479">Metal-binding</keyword>
<evidence type="ECO:0000313" key="12">
    <source>
        <dbReference type="EMBL" id="CDS02723.1"/>
    </source>
</evidence>
<evidence type="ECO:0000256" key="6">
    <source>
        <dbReference type="ARBA" id="ARBA00023015"/>
    </source>
</evidence>
<evidence type="ECO:0000259" key="11">
    <source>
        <dbReference type="PROSITE" id="PS50157"/>
    </source>
</evidence>
<dbReference type="GO" id="GO:0005634">
    <property type="term" value="C:nucleus"/>
    <property type="evidence" value="ECO:0007669"/>
    <property type="project" value="UniProtKB-SubCell"/>
</dbReference>
<dbReference type="GO" id="GO:0005737">
    <property type="term" value="C:cytoplasm"/>
    <property type="evidence" value="ECO:0007669"/>
    <property type="project" value="TreeGrafter"/>
</dbReference>
<feature type="region of interest" description="Disordered" evidence="10">
    <location>
        <begin position="128"/>
        <end position="167"/>
    </location>
</feature>
<evidence type="ECO:0000256" key="7">
    <source>
        <dbReference type="ARBA" id="ARBA00023163"/>
    </source>
</evidence>
<dbReference type="GO" id="GO:0000978">
    <property type="term" value="F:RNA polymerase II cis-regulatory region sequence-specific DNA binding"/>
    <property type="evidence" value="ECO:0007669"/>
    <property type="project" value="TreeGrafter"/>
</dbReference>
<gene>
    <name evidence="12" type="ORF">LRAMOSA00127</name>
</gene>
<feature type="domain" description="C2H2-type" evidence="11">
    <location>
        <begin position="52"/>
        <end position="81"/>
    </location>
</feature>
<organism evidence="12">
    <name type="scientific">Lichtheimia ramosa</name>
    <dbReference type="NCBI Taxonomy" id="688394"/>
    <lineage>
        <taxon>Eukaryota</taxon>
        <taxon>Fungi</taxon>
        <taxon>Fungi incertae sedis</taxon>
        <taxon>Mucoromycota</taxon>
        <taxon>Mucoromycotina</taxon>
        <taxon>Mucoromycetes</taxon>
        <taxon>Mucorales</taxon>
        <taxon>Lichtheimiaceae</taxon>
        <taxon>Lichtheimia</taxon>
    </lineage>
</organism>
<feature type="region of interest" description="Disordered" evidence="10">
    <location>
        <begin position="226"/>
        <end position="306"/>
    </location>
</feature>
<evidence type="ECO:0000256" key="2">
    <source>
        <dbReference type="ARBA" id="ARBA00022723"/>
    </source>
</evidence>
<reference evidence="12" key="1">
    <citation type="journal article" date="2014" name="Genome Announc.">
        <title>De novo whole-genome sequence and genome annotation of Lichtheimia ramosa.</title>
        <authorList>
            <person name="Linde J."/>
            <person name="Schwartze V."/>
            <person name="Binder U."/>
            <person name="Lass-Florl C."/>
            <person name="Voigt K."/>
            <person name="Horn F."/>
        </authorList>
    </citation>
    <scope>NUCLEOTIDE SEQUENCE</scope>
    <source>
        <strain evidence="12">JMRC FSU:6197</strain>
    </source>
</reference>
<dbReference type="GO" id="GO:0000433">
    <property type="term" value="P:carbon catabolite repression of transcription from RNA polymerase II promoter by glucose"/>
    <property type="evidence" value="ECO:0007669"/>
    <property type="project" value="TreeGrafter"/>
</dbReference>
<feature type="compositionally biased region" description="Low complexity" evidence="10">
    <location>
        <begin position="128"/>
        <end position="153"/>
    </location>
</feature>
<keyword evidence="4 9" id="KW-0863">Zinc-finger</keyword>
<dbReference type="InterPro" id="IPR013087">
    <property type="entry name" value="Znf_C2H2_type"/>
</dbReference>
<dbReference type="OrthoDB" id="654211at2759"/>
<dbReference type="InterPro" id="IPR051007">
    <property type="entry name" value="creA/MIG_C2H2-ZnF"/>
</dbReference>
<dbReference type="Gene3D" id="3.30.160.60">
    <property type="entry name" value="Classic Zinc Finger"/>
    <property type="match status" value="3"/>
</dbReference>
<evidence type="ECO:0000256" key="8">
    <source>
        <dbReference type="ARBA" id="ARBA00023242"/>
    </source>
</evidence>
<comment type="subcellular location">
    <subcellularLocation>
        <location evidence="1">Nucleus</location>
    </subcellularLocation>
</comment>
<accession>A0A077W9F4</accession>
<dbReference type="SUPFAM" id="SSF57667">
    <property type="entry name" value="beta-beta-alpha zinc fingers"/>
    <property type="match status" value="1"/>
</dbReference>
<dbReference type="FunFam" id="3.30.160.60:FF:000446">
    <property type="entry name" value="Zinc finger protein"/>
    <property type="match status" value="1"/>
</dbReference>
<dbReference type="AlphaFoldDB" id="A0A077W9F4"/>
<keyword evidence="5" id="KW-0862">Zinc</keyword>
<dbReference type="InterPro" id="IPR036236">
    <property type="entry name" value="Znf_C2H2_sf"/>
</dbReference>
<evidence type="ECO:0000256" key="1">
    <source>
        <dbReference type="ARBA" id="ARBA00004123"/>
    </source>
</evidence>
<dbReference type="PANTHER" id="PTHR47428">
    <property type="entry name" value="REGULATORY PROTEIN MIG1-RELATED"/>
    <property type="match status" value="1"/>
</dbReference>
<dbReference type="GO" id="GO:0008270">
    <property type="term" value="F:zinc ion binding"/>
    <property type="evidence" value="ECO:0007669"/>
    <property type="project" value="UniProtKB-KW"/>
</dbReference>
<feature type="region of interest" description="Disordered" evidence="10">
    <location>
        <begin position="84"/>
        <end position="108"/>
    </location>
</feature>
<feature type="compositionally biased region" description="Low complexity" evidence="10">
    <location>
        <begin position="242"/>
        <end position="256"/>
    </location>
</feature>
<feature type="domain" description="C2H2-type" evidence="11">
    <location>
        <begin position="24"/>
        <end position="51"/>
    </location>
</feature>
<dbReference type="PROSITE" id="PS50157">
    <property type="entry name" value="ZINC_FINGER_C2H2_2"/>
    <property type="match status" value="2"/>
</dbReference>
<dbReference type="SMART" id="SM00355">
    <property type="entry name" value="ZnF_C2H2"/>
    <property type="match status" value="3"/>
</dbReference>
<keyword evidence="3" id="KW-0677">Repeat</keyword>
<feature type="compositionally biased region" description="Polar residues" evidence="10">
    <location>
        <begin position="226"/>
        <end position="237"/>
    </location>
</feature>
<keyword evidence="6" id="KW-0805">Transcription regulation</keyword>
<dbReference type="EMBL" id="LK023313">
    <property type="protein sequence ID" value="CDS02723.1"/>
    <property type="molecule type" value="Genomic_DNA"/>
</dbReference>